<dbReference type="InterPro" id="IPR013154">
    <property type="entry name" value="ADH-like_N"/>
</dbReference>
<evidence type="ECO:0000313" key="4">
    <source>
        <dbReference type="EMBL" id="GAA4487356.1"/>
    </source>
</evidence>
<keyword evidence="1" id="KW-0521">NADP</keyword>
<dbReference type="Proteomes" id="UP001500503">
    <property type="component" value="Unassembled WGS sequence"/>
</dbReference>
<proteinExistence type="predicted"/>
<reference evidence="5" key="1">
    <citation type="journal article" date="2019" name="Int. J. Syst. Evol. Microbiol.">
        <title>The Global Catalogue of Microorganisms (GCM) 10K type strain sequencing project: providing services to taxonomists for standard genome sequencing and annotation.</title>
        <authorList>
            <consortium name="The Broad Institute Genomics Platform"/>
            <consortium name="The Broad Institute Genome Sequencing Center for Infectious Disease"/>
            <person name="Wu L."/>
            <person name="Ma J."/>
        </authorList>
    </citation>
    <scope>NUCLEOTIDE SEQUENCE [LARGE SCALE GENOMIC DNA]</scope>
    <source>
        <strain evidence="5">JCM 17933</strain>
    </source>
</reference>
<dbReference type="Gene3D" id="3.40.50.720">
    <property type="entry name" value="NAD(P)-binding Rossmann-like Domain"/>
    <property type="match status" value="1"/>
</dbReference>
<sequence length="319" mass="32418">MRAVIANHPGTPEVLHPVTLPDPEPNSGQVRVAVEVAAITFIDTLIRAGSSVASPATFPVILGNGVGGTIDRVGPGVDPAWIGTRVVTTTGGRGGYASLATAATEDLHRIPDRLSLRDATALLADGRTAVGLHQAAGISSNETVIVTAAAGGVGSILVQLAKASGARVIALAGSRTKLDHASDLGADSIINYRDHDWPSRIHAVADDGVDVVFDGVGADTTSALFPLVRRGGRYLSHGAAGGSWGTIDETAAAERGVTLVGLSAIGATGMFDLTERALELAAQGTIRPTVGQTFSLDQAADAHAAIESRATIGKTLLLP</sequence>
<dbReference type="InterPro" id="IPR013149">
    <property type="entry name" value="ADH-like_C"/>
</dbReference>
<dbReference type="InterPro" id="IPR020843">
    <property type="entry name" value="ER"/>
</dbReference>
<evidence type="ECO:0000256" key="2">
    <source>
        <dbReference type="ARBA" id="ARBA00023002"/>
    </source>
</evidence>
<keyword evidence="5" id="KW-1185">Reference proteome</keyword>
<name>A0ABP8PGD9_9ACTN</name>
<evidence type="ECO:0000259" key="3">
    <source>
        <dbReference type="SMART" id="SM00829"/>
    </source>
</evidence>
<accession>A0ABP8PGD9</accession>
<dbReference type="Pfam" id="PF08240">
    <property type="entry name" value="ADH_N"/>
    <property type="match status" value="1"/>
</dbReference>
<dbReference type="SUPFAM" id="SSF50129">
    <property type="entry name" value="GroES-like"/>
    <property type="match status" value="1"/>
</dbReference>
<organism evidence="4 5">
    <name type="scientific">Actinoallomurus oryzae</name>
    <dbReference type="NCBI Taxonomy" id="502180"/>
    <lineage>
        <taxon>Bacteria</taxon>
        <taxon>Bacillati</taxon>
        <taxon>Actinomycetota</taxon>
        <taxon>Actinomycetes</taxon>
        <taxon>Streptosporangiales</taxon>
        <taxon>Thermomonosporaceae</taxon>
        <taxon>Actinoallomurus</taxon>
    </lineage>
</organism>
<dbReference type="Pfam" id="PF00107">
    <property type="entry name" value="ADH_zinc_N"/>
    <property type="match status" value="1"/>
</dbReference>
<evidence type="ECO:0000313" key="5">
    <source>
        <dbReference type="Proteomes" id="UP001500503"/>
    </source>
</evidence>
<gene>
    <name evidence="4" type="ORF">GCM10023191_015070</name>
</gene>
<dbReference type="EMBL" id="BAABHF010000012">
    <property type="protein sequence ID" value="GAA4487356.1"/>
    <property type="molecule type" value="Genomic_DNA"/>
</dbReference>
<dbReference type="InterPro" id="IPR011032">
    <property type="entry name" value="GroES-like_sf"/>
</dbReference>
<dbReference type="CDD" id="cd08244">
    <property type="entry name" value="MDR_enoyl_red"/>
    <property type="match status" value="1"/>
</dbReference>
<dbReference type="PANTHER" id="PTHR48106:SF13">
    <property type="entry name" value="QUINONE OXIDOREDUCTASE-RELATED"/>
    <property type="match status" value="1"/>
</dbReference>
<evidence type="ECO:0000256" key="1">
    <source>
        <dbReference type="ARBA" id="ARBA00022857"/>
    </source>
</evidence>
<keyword evidence="2" id="KW-0560">Oxidoreductase</keyword>
<protein>
    <submittedName>
        <fullName evidence="4">Zinc-binding dehydrogenase</fullName>
    </submittedName>
</protein>
<dbReference type="Gene3D" id="3.90.180.10">
    <property type="entry name" value="Medium-chain alcohol dehydrogenases, catalytic domain"/>
    <property type="match status" value="1"/>
</dbReference>
<dbReference type="PANTHER" id="PTHR48106">
    <property type="entry name" value="QUINONE OXIDOREDUCTASE PIG3-RELATED"/>
    <property type="match status" value="1"/>
</dbReference>
<dbReference type="SUPFAM" id="SSF51735">
    <property type="entry name" value="NAD(P)-binding Rossmann-fold domains"/>
    <property type="match status" value="1"/>
</dbReference>
<dbReference type="InterPro" id="IPR036291">
    <property type="entry name" value="NAD(P)-bd_dom_sf"/>
</dbReference>
<feature type="domain" description="Enoyl reductase (ER)" evidence="3">
    <location>
        <begin position="10"/>
        <end position="317"/>
    </location>
</feature>
<comment type="caution">
    <text evidence="4">The sequence shown here is derived from an EMBL/GenBank/DDBJ whole genome shotgun (WGS) entry which is preliminary data.</text>
</comment>
<dbReference type="SMART" id="SM00829">
    <property type="entry name" value="PKS_ER"/>
    <property type="match status" value="1"/>
</dbReference>
<dbReference type="RefSeq" id="WP_345459073.1">
    <property type="nucleotide sequence ID" value="NZ_BAABHF010000012.1"/>
</dbReference>